<name>A0A0P8E2S9_9EURY</name>
<comment type="caution">
    <text evidence="1">The sequence shown here is derived from an EMBL/GenBank/DDBJ whole genome shotgun (WGS) entry which is preliminary data.</text>
</comment>
<protein>
    <recommendedName>
        <fullName evidence="3">Transposase</fullName>
    </recommendedName>
</protein>
<gene>
    <name evidence="1" type="ORF">MPEBLZ_00756</name>
</gene>
<organism evidence="1 2">
    <name type="scientific">Candidatus Methanoperedens nitratireducens</name>
    <dbReference type="NCBI Taxonomy" id="1392998"/>
    <lineage>
        <taxon>Archaea</taxon>
        <taxon>Methanobacteriati</taxon>
        <taxon>Methanobacteriota</taxon>
        <taxon>Stenosarchaea group</taxon>
        <taxon>Methanomicrobia</taxon>
        <taxon>Methanosarcinales</taxon>
        <taxon>ANME-2 cluster</taxon>
        <taxon>Candidatus Methanoperedentaceae</taxon>
        <taxon>Candidatus Methanoperedens</taxon>
    </lineage>
</organism>
<evidence type="ECO:0008006" key="3">
    <source>
        <dbReference type="Google" id="ProtNLM"/>
    </source>
</evidence>
<accession>A0A0P8E2S9</accession>
<reference evidence="1 2" key="1">
    <citation type="submission" date="2015-09" db="EMBL/GenBank/DDBJ databases">
        <title>A metagenomics-based metabolic model of nitrate-dependent anaerobic oxidation of methane by Methanoperedens-like archaea.</title>
        <authorList>
            <person name="Arshad A."/>
            <person name="Speth D.R."/>
            <person name="De Graaf R.M."/>
            <person name="Op Den Camp H.J."/>
            <person name="Jetten M.S."/>
            <person name="Welte C.U."/>
        </authorList>
    </citation>
    <scope>NUCLEOTIDE SEQUENCE [LARGE SCALE GENOMIC DNA]</scope>
</reference>
<evidence type="ECO:0000313" key="1">
    <source>
        <dbReference type="EMBL" id="KPQ44662.1"/>
    </source>
</evidence>
<dbReference type="AlphaFoldDB" id="A0A0P8E2S9"/>
<dbReference type="Proteomes" id="UP000050360">
    <property type="component" value="Unassembled WGS sequence"/>
</dbReference>
<sequence>MFERIKKINGHEYRYLVKSVRVDGKIKQKVIKYLGKVIPNQEDPKLPEIKATLEQEKR</sequence>
<proteinExistence type="predicted"/>
<evidence type="ECO:0000313" key="2">
    <source>
        <dbReference type="Proteomes" id="UP000050360"/>
    </source>
</evidence>
<dbReference type="EMBL" id="LKCM01000064">
    <property type="protein sequence ID" value="KPQ44662.1"/>
    <property type="molecule type" value="Genomic_DNA"/>
</dbReference>